<keyword evidence="1" id="KW-1133">Transmembrane helix</keyword>
<evidence type="ECO:0000256" key="1">
    <source>
        <dbReference type="SAM" id="Phobius"/>
    </source>
</evidence>
<reference evidence="2 3" key="1">
    <citation type="submission" date="2020-08" db="EMBL/GenBank/DDBJ databases">
        <title>Genomic Encyclopedia of Type Strains, Phase IV (KMG-IV): sequencing the most valuable type-strain genomes for metagenomic binning, comparative biology and taxonomic classification.</title>
        <authorList>
            <person name="Goeker M."/>
        </authorList>
    </citation>
    <scope>NUCLEOTIDE SEQUENCE [LARGE SCALE GENOMIC DNA]</scope>
    <source>
        <strain evidence="2 3">DSM 25966</strain>
    </source>
</reference>
<dbReference type="AlphaFoldDB" id="A0A840AV67"/>
<feature type="transmembrane region" description="Helical" evidence="1">
    <location>
        <begin position="143"/>
        <end position="162"/>
    </location>
</feature>
<dbReference type="Proteomes" id="UP000553963">
    <property type="component" value="Unassembled WGS sequence"/>
</dbReference>
<protein>
    <submittedName>
        <fullName evidence="2">Uncharacterized protein</fullName>
    </submittedName>
</protein>
<sequence length="432" mass="45850">MSYGAAAQPSRVLPVPSLATLAAAMTALAVLTLFLVSSKVLQWLGLPYATSGGSALAKFHPATFLAIAALLLAAAATGFGRFTARAAIERPGLVAFAFAILLLLFQAVIIQKLPLSAIVDTFMLPLALFLAICALSDRTGSRLALVLHAVFFANSAIGYLEYTTGFRLTPYYMGSEVITYDWRATALFGHPLSNALITGAYLLVLANGGGKRFDVRLMAFLLVFHLGALAAFGGRAATIVVLALLALRGGVASLGILAGRPVSRRAVITVAVVATLVATLGTLAVLGGFLDSFLDRFQDDHGSANTRIAMFHVFDGTSWHDMVFAPDLNHIAANQRRLDLAIAIESFIVAFFAYYGAVTMILFFAGLLAFCAEIIRVTGASAIMPIVYFFIVSSTSTGIANKTVDLGMLTAMLLLFLTPRFLPAARRQARPC</sequence>
<evidence type="ECO:0000313" key="3">
    <source>
        <dbReference type="Proteomes" id="UP000553963"/>
    </source>
</evidence>
<comment type="caution">
    <text evidence="2">The sequence shown here is derived from an EMBL/GenBank/DDBJ whole genome shotgun (WGS) entry which is preliminary data.</text>
</comment>
<gene>
    <name evidence="2" type="ORF">GGR25_003284</name>
</gene>
<dbReference type="InterPro" id="IPR048041">
    <property type="entry name" value="VpsF-like"/>
</dbReference>
<feature type="transmembrane region" description="Helical" evidence="1">
    <location>
        <begin position="239"/>
        <end position="259"/>
    </location>
</feature>
<feature type="transmembrane region" description="Helical" evidence="1">
    <location>
        <begin position="266"/>
        <end position="290"/>
    </location>
</feature>
<feature type="transmembrane region" description="Helical" evidence="1">
    <location>
        <begin position="215"/>
        <end position="233"/>
    </location>
</feature>
<keyword evidence="1" id="KW-0472">Membrane</keyword>
<keyword evidence="1" id="KW-0812">Transmembrane</keyword>
<organism evidence="2 3">
    <name type="scientific">Kaistia hirudinis</name>
    <dbReference type="NCBI Taxonomy" id="1293440"/>
    <lineage>
        <taxon>Bacteria</taxon>
        <taxon>Pseudomonadati</taxon>
        <taxon>Pseudomonadota</taxon>
        <taxon>Alphaproteobacteria</taxon>
        <taxon>Hyphomicrobiales</taxon>
        <taxon>Kaistiaceae</taxon>
        <taxon>Kaistia</taxon>
    </lineage>
</organism>
<feature type="transmembrane region" description="Helical" evidence="1">
    <location>
        <begin position="56"/>
        <end position="79"/>
    </location>
</feature>
<feature type="transmembrane region" description="Helical" evidence="1">
    <location>
        <begin position="12"/>
        <end position="36"/>
    </location>
</feature>
<dbReference type="EMBL" id="JACIDS010000004">
    <property type="protein sequence ID" value="MBB3932226.1"/>
    <property type="molecule type" value="Genomic_DNA"/>
</dbReference>
<feature type="transmembrane region" description="Helical" evidence="1">
    <location>
        <begin position="91"/>
        <end position="109"/>
    </location>
</feature>
<dbReference type="RefSeq" id="WP_183399881.1">
    <property type="nucleotide sequence ID" value="NZ_JACIDS010000004.1"/>
</dbReference>
<proteinExistence type="predicted"/>
<feature type="transmembrane region" description="Helical" evidence="1">
    <location>
        <begin position="115"/>
        <end position="136"/>
    </location>
</feature>
<feature type="transmembrane region" description="Helical" evidence="1">
    <location>
        <begin position="347"/>
        <end position="370"/>
    </location>
</feature>
<name>A0A840AV67_9HYPH</name>
<keyword evidence="3" id="KW-1185">Reference proteome</keyword>
<evidence type="ECO:0000313" key="2">
    <source>
        <dbReference type="EMBL" id="MBB3932226.1"/>
    </source>
</evidence>
<feature type="transmembrane region" description="Helical" evidence="1">
    <location>
        <begin position="406"/>
        <end position="422"/>
    </location>
</feature>
<dbReference type="NCBIfam" id="NF038256">
    <property type="entry name" value="exopoly_VpsF"/>
    <property type="match status" value="1"/>
</dbReference>
<feature type="transmembrane region" description="Helical" evidence="1">
    <location>
        <begin position="382"/>
        <end position="400"/>
    </location>
</feature>
<accession>A0A840AV67</accession>
<feature type="transmembrane region" description="Helical" evidence="1">
    <location>
        <begin position="182"/>
        <end position="203"/>
    </location>
</feature>